<feature type="domain" description="SIS" evidence="1">
    <location>
        <begin position="33"/>
        <end position="178"/>
    </location>
</feature>
<dbReference type="SUPFAM" id="SSF53697">
    <property type="entry name" value="SIS domain"/>
    <property type="match status" value="1"/>
</dbReference>
<evidence type="ECO:0000313" key="2">
    <source>
        <dbReference type="EMBL" id="MBS2099032.1"/>
    </source>
</evidence>
<evidence type="ECO:0000259" key="1">
    <source>
        <dbReference type="PROSITE" id="PS51464"/>
    </source>
</evidence>
<dbReference type="InterPro" id="IPR035474">
    <property type="entry name" value="SIS_Kpsf"/>
</dbReference>
<comment type="caution">
    <text evidence="2">The sequence shown here is derived from an EMBL/GenBank/DDBJ whole genome shotgun (WGS) entry which is preliminary data.</text>
</comment>
<dbReference type="RefSeq" id="WP_212216272.1">
    <property type="nucleotide sequence ID" value="NZ_JAGUCO010000007.1"/>
</dbReference>
<dbReference type="InterPro" id="IPR001347">
    <property type="entry name" value="SIS_dom"/>
</dbReference>
<keyword evidence="3" id="KW-1185">Reference proteome</keyword>
<dbReference type="PROSITE" id="PS51464">
    <property type="entry name" value="SIS"/>
    <property type="match status" value="1"/>
</dbReference>
<dbReference type="Proteomes" id="UP000708576">
    <property type="component" value="Unassembled WGS sequence"/>
</dbReference>
<dbReference type="Pfam" id="PF01380">
    <property type="entry name" value="SIS"/>
    <property type="match status" value="1"/>
</dbReference>
<sequence>MILNEVKALLLHEAQAIQNIPATDDFEKAVNLLHQQIHERRGKLITTGMGKAGQIAINMATTFSSTGTPSVFLHPSEAQHGDLGVVQENDVMLMISNSGKTREIIELIDLVRGLHPNIPIIVITSNTESVLAEESDVCISTGNPKEVCALGLTPTTSTTTMTVIGDVLVVLLMKKINFTNADYAKRHHGGYLGDKSRKAAGLK</sequence>
<reference evidence="2 3" key="1">
    <citation type="journal article" date="2015" name="Int. J. Syst. Evol. Microbiol.">
        <title>Carboxylicivirga linearis sp. nov., isolated from a sea cucumber culture pond.</title>
        <authorList>
            <person name="Wang F.Q."/>
            <person name="Zhou Y.X."/>
            <person name="Lin X.Z."/>
            <person name="Chen G.J."/>
            <person name="Du Z.J."/>
        </authorList>
    </citation>
    <scope>NUCLEOTIDE SEQUENCE [LARGE SCALE GENOMIC DNA]</scope>
    <source>
        <strain evidence="2 3">FB218</strain>
    </source>
</reference>
<dbReference type="PANTHER" id="PTHR38418">
    <property type="entry name" value="SUGAR ISOMERASE, KPSF/GUTQ (AFU_ORTHOLOGUE AFUA_6G08860)"/>
    <property type="match status" value="1"/>
</dbReference>
<dbReference type="Gene3D" id="3.40.50.10490">
    <property type="entry name" value="Glucose-6-phosphate isomerase like protein, domain 1"/>
    <property type="match status" value="1"/>
</dbReference>
<dbReference type="CDD" id="cd05014">
    <property type="entry name" value="SIS_Kpsf"/>
    <property type="match status" value="1"/>
</dbReference>
<accession>A0ABS5JVU9</accession>
<proteinExistence type="predicted"/>
<gene>
    <name evidence="2" type="ORF">KEM10_12140</name>
</gene>
<dbReference type="InterPro" id="IPR046348">
    <property type="entry name" value="SIS_dom_sf"/>
</dbReference>
<organism evidence="2 3">
    <name type="scientific">Carboxylicivirga linearis</name>
    <dbReference type="NCBI Taxonomy" id="1628157"/>
    <lineage>
        <taxon>Bacteria</taxon>
        <taxon>Pseudomonadati</taxon>
        <taxon>Bacteroidota</taxon>
        <taxon>Bacteroidia</taxon>
        <taxon>Marinilabiliales</taxon>
        <taxon>Marinilabiliaceae</taxon>
        <taxon>Carboxylicivirga</taxon>
    </lineage>
</organism>
<dbReference type="EMBL" id="JAGUCO010000007">
    <property type="protein sequence ID" value="MBS2099032.1"/>
    <property type="molecule type" value="Genomic_DNA"/>
</dbReference>
<dbReference type="PANTHER" id="PTHR38418:SF2">
    <property type="entry name" value="SUGAR ISOMERASE, KPSF_GUTQ (AFU_ORTHOLOGUE AFUA_6G08860)"/>
    <property type="match status" value="1"/>
</dbReference>
<protein>
    <submittedName>
        <fullName evidence="2">SIS domain-containing protein</fullName>
    </submittedName>
</protein>
<name>A0ABS5JVU9_9BACT</name>
<evidence type="ECO:0000313" key="3">
    <source>
        <dbReference type="Proteomes" id="UP000708576"/>
    </source>
</evidence>